<dbReference type="Proteomes" id="UP000190696">
    <property type="component" value="Unassembled WGS sequence"/>
</dbReference>
<dbReference type="SUPFAM" id="SSF52833">
    <property type="entry name" value="Thioredoxin-like"/>
    <property type="match status" value="1"/>
</dbReference>
<evidence type="ECO:0000313" key="3">
    <source>
        <dbReference type="Proteomes" id="UP000190696"/>
    </source>
</evidence>
<dbReference type="RefSeq" id="WP_011983441.1">
    <property type="nucleotide sequence ID" value="NZ_CP128130.1"/>
</dbReference>
<protein>
    <submittedName>
        <fullName evidence="2">Uncharacterized protein</fullName>
    </submittedName>
</protein>
<keyword evidence="1" id="KW-0472">Membrane</keyword>
<feature type="transmembrane region" description="Helical" evidence="1">
    <location>
        <begin position="6"/>
        <end position="25"/>
    </location>
</feature>
<organism evidence="2 3">
    <name type="scientific">Bacillus mycoides</name>
    <dbReference type="NCBI Taxonomy" id="1405"/>
    <lineage>
        <taxon>Bacteria</taxon>
        <taxon>Bacillati</taxon>
        <taxon>Bacillota</taxon>
        <taxon>Bacilli</taxon>
        <taxon>Bacillales</taxon>
        <taxon>Bacillaceae</taxon>
        <taxon>Bacillus</taxon>
        <taxon>Bacillus cereus group</taxon>
    </lineage>
</organism>
<proteinExistence type="predicted"/>
<dbReference type="EMBL" id="MUAI01000042">
    <property type="protein sequence ID" value="OOR03477.1"/>
    <property type="molecule type" value="Genomic_DNA"/>
</dbReference>
<keyword evidence="1" id="KW-0812">Transmembrane</keyword>
<gene>
    <name evidence="2" type="ORF">BW900_26765</name>
</gene>
<dbReference type="GeneID" id="33895674"/>
<dbReference type="InterPro" id="IPR036249">
    <property type="entry name" value="Thioredoxin-like_sf"/>
</dbReference>
<dbReference type="AlphaFoldDB" id="A0A1S9T0H4"/>
<keyword evidence="1" id="KW-1133">Transmembrane helix</keyword>
<sequence length="177" mass="20130">MNNSITLMALILLSILVVFQGLLLFKFTNQIKFFAGVIATSSYVKFRTELQIGQAAPPFKLKDQFKQELRVGPNSNSNTLLIFISSGCPTCKRFVDSISSTYNFEYIKIFFISNKELDDSYISKFKNHNLSFSVSPDIFQLYNIRSAPQAIIVNSRGYITDTLKLQTWEDLAKQKIG</sequence>
<evidence type="ECO:0000313" key="2">
    <source>
        <dbReference type="EMBL" id="OOR03477.1"/>
    </source>
</evidence>
<accession>A0A1S9T0H4</accession>
<reference evidence="2 3" key="1">
    <citation type="submission" date="2017-01" db="EMBL/GenBank/DDBJ databases">
        <title>Bacillus cereus isolates.</title>
        <authorList>
            <person name="Beno S.M."/>
        </authorList>
    </citation>
    <scope>NUCLEOTIDE SEQUENCE [LARGE SCALE GENOMIC DNA]</scope>
    <source>
        <strain evidence="2 3">FSL W7-1108</strain>
    </source>
</reference>
<comment type="caution">
    <text evidence="2">The sequence shown here is derived from an EMBL/GenBank/DDBJ whole genome shotgun (WGS) entry which is preliminary data.</text>
</comment>
<name>A0A1S9T0H4_BACMY</name>
<dbReference type="Gene3D" id="3.40.30.10">
    <property type="entry name" value="Glutaredoxin"/>
    <property type="match status" value="1"/>
</dbReference>
<evidence type="ECO:0000256" key="1">
    <source>
        <dbReference type="SAM" id="Phobius"/>
    </source>
</evidence>